<feature type="compositionally biased region" description="Low complexity" evidence="13">
    <location>
        <begin position="137"/>
        <end position="146"/>
    </location>
</feature>
<keyword evidence="9" id="KW-0460">Magnesium</keyword>
<evidence type="ECO:0000256" key="6">
    <source>
        <dbReference type="ARBA" id="ARBA00022759"/>
    </source>
</evidence>
<comment type="cofactor">
    <cofactor evidence="1">
        <name>Mg(2+)</name>
        <dbReference type="ChEBI" id="CHEBI:18420"/>
    </cofactor>
</comment>
<dbReference type="PANTHER" id="PTHR16171">
    <property type="entry name" value="DNA REPAIR PROTEIN COMPLEMENTING XP-G CELLS-RELATED"/>
    <property type="match status" value="1"/>
</dbReference>
<keyword evidence="7" id="KW-0227">DNA damage</keyword>
<dbReference type="SMART" id="SM00279">
    <property type="entry name" value="HhH2"/>
    <property type="match status" value="1"/>
</dbReference>
<dbReference type="GO" id="GO:0005634">
    <property type="term" value="C:nucleus"/>
    <property type="evidence" value="ECO:0007669"/>
    <property type="project" value="UniProtKB-SubCell"/>
</dbReference>
<dbReference type="InterPro" id="IPR019974">
    <property type="entry name" value="XPG_CS"/>
</dbReference>
<dbReference type="EMBL" id="LVLJ01002323">
    <property type="protein sequence ID" value="OAE25549.1"/>
    <property type="molecule type" value="Genomic_DNA"/>
</dbReference>
<dbReference type="PRINTS" id="PR00853">
    <property type="entry name" value="XPGRADSUPER"/>
</dbReference>
<feature type="compositionally biased region" description="Basic residues" evidence="13">
    <location>
        <begin position="1479"/>
        <end position="1489"/>
    </location>
</feature>
<dbReference type="SUPFAM" id="SSF88723">
    <property type="entry name" value="PIN domain-like"/>
    <property type="match status" value="1"/>
</dbReference>
<name>A0A176VXK9_MARPO</name>
<feature type="coiled-coil region" evidence="12">
    <location>
        <begin position="969"/>
        <end position="1043"/>
    </location>
</feature>
<dbReference type="InterPro" id="IPR008918">
    <property type="entry name" value="HhH2"/>
</dbReference>
<keyword evidence="11" id="KW-0539">Nucleus</keyword>
<dbReference type="InterPro" id="IPR006084">
    <property type="entry name" value="XPG/Rad2"/>
</dbReference>
<dbReference type="GO" id="GO:0006289">
    <property type="term" value="P:nucleotide-excision repair"/>
    <property type="evidence" value="ECO:0007669"/>
    <property type="project" value="InterPro"/>
</dbReference>
<evidence type="ECO:0000256" key="1">
    <source>
        <dbReference type="ARBA" id="ARBA00001946"/>
    </source>
</evidence>
<dbReference type="InterPro" id="IPR006086">
    <property type="entry name" value="XPG-I_dom"/>
</dbReference>
<dbReference type="PRINTS" id="PR00066">
    <property type="entry name" value="XRODRMPGMNTG"/>
</dbReference>
<feature type="region of interest" description="Disordered" evidence="13">
    <location>
        <begin position="125"/>
        <end position="146"/>
    </location>
</feature>
<feature type="domain" description="XPG-I" evidence="14">
    <location>
        <begin position="1060"/>
        <end position="1129"/>
    </location>
</feature>
<evidence type="ECO:0000313" key="16">
    <source>
        <dbReference type="EMBL" id="OAE25549.1"/>
    </source>
</evidence>
<dbReference type="Gene3D" id="3.40.50.1010">
    <property type="entry name" value="5'-nuclease"/>
    <property type="match status" value="2"/>
</dbReference>
<comment type="similarity">
    <text evidence="3">Belongs to the XPG/RAD2 endonuclease family. XPG subfamily.</text>
</comment>
<dbReference type="FunFam" id="1.10.150.20:FF:000050">
    <property type="entry name" value="DNA repair protein UVH3"/>
    <property type="match status" value="1"/>
</dbReference>
<accession>A0A176VXK9</accession>
<feature type="region of interest" description="Disordered" evidence="13">
    <location>
        <begin position="1401"/>
        <end position="1540"/>
    </location>
</feature>
<dbReference type="PROSITE" id="PS00841">
    <property type="entry name" value="XPG_1"/>
    <property type="match status" value="1"/>
</dbReference>
<dbReference type="GO" id="GO:0004520">
    <property type="term" value="F:DNA endonuclease activity"/>
    <property type="evidence" value="ECO:0007669"/>
    <property type="project" value="TreeGrafter"/>
</dbReference>
<dbReference type="GO" id="GO:0046872">
    <property type="term" value="F:metal ion binding"/>
    <property type="evidence" value="ECO:0007669"/>
    <property type="project" value="UniProtKB-KW"/>
</dbReference>
<keyword evidence="12" id="KW-0175">Coiled coil</keyword>
<feature type="compositionally biased region" description="Basic and acidic residues" evidence="13">
    <location>
        <begin position="1708"/>
        <end position="1718"/>
    </location>
</feature>
<keyword evidence="6" id="KW-0255">Endonuclease</keyword>
<dbReference type="Pfam" id="PF00752">
    <property type="entry name" value="XPG_N"/>
    <property type="match status" value="1"/>
</dbReference>
<evidence type="ECO:0008006" key="18">
    <source>
        <dbReference type="Google" id="ProtNLM"/>
    </source>
</evidence>
<dbReference type="SUPFAM" id="SSF47807">
    <property type="entry name" value="5' to 3' exonuclease, C-terminal subdomain"/>
    <property type="match status" value="1"/>
</dbReference>
<feature type="compositionally biased region" description="Basic residues" evidence="13">
    <location>
        <begin position="1419"/>
        <end position="1430"/>
    </location>
</feature>
<feature type="region of interest" description="Disordered" evidence="13">
    <location>
        <begin position="1581"/>
        <end position="1614"/>
    </location>
</feature>
<protein>
    <recommendedName>
        <fullName evidence="18">DNA repair protein UVH3</fullName>
    </recommendedName>
</protein>
<feature type="compositionally biased region" description="Basic and acidic residues" evidence="13">
    <location>
        <begin position="1594"/>
        <end position="1614"/>
    </location>
</feature>
<evidence type="ECO:0000256" key="11">
    <source>
        <dbReference type="ARBA" id="ARBA00023242"/>
    </source>
</evidence>
<dbReference type="Gene3D" id="1.10.150.20">
    <property type="entry name" value="5' to 3' exonuclease, C-terminal subdomain"/>
    <property type="match status" value="1"/>
</dbReference>
<dbReference type="PROSITE" id="PS00842">
    <property type="entry name" value="XPG_2"/>
    <property type="match status" value="1"/>
</dbReference>
<keyword evidence="17" id="KW-1185">Reference proteome</keyword>
<feature type="region of interest" description="Disordered" evidence="13">
    <location>
        <begin position="328"/>
        <end position="351"/>
    </location>
</feature>
<dbReference type="InterPro" id="IPR006085">
    <property type="entry name" value="XPG_DNA_repair_N"/>
</dbReference>
<dbReference type="Proteomes" id="UP000077202">
    <property type="component" value="Unassembled WGS sequence"/>
</dbReference>
<gene>
    <name evidence="16" type="ORF">AXG93_2022s1000</name>
</gene>
<evidence type="ECO:0000256" key="2">
    <source>
        <dbReference type="ARBA" id="ARBA00004123"/>
    </source>
</evidence>
<evidence type="ECO:0000256" key="3">
    <source>
        <dbReference type="ARBA" id="ARBA00005283"/>
    </source>
</evidence>
<feature type="region of interest" description="Disordered" evidence="13">
    <location>
        <begin position="1708"/>
        <end position="1737"/>
    </location>
</feature>
<keyword evidence="8" id="KW-0378">Hydrolase</keyword>
<evidence type="ECO:0000259" key="14">
    <source>
        <dbReference type="SMART" id="SM00484"/>
    </source>
</evidence>
<evidence type="ECO:0000256" key="8">
    <source>
        <dbReference type="ARBA" id="ARBA00022801"/>
    </source>
</evidence>
<dbReference type="FunFam" id="3.40.50.1010:FF:000031">
    <property type="entry name" value="DNA repair protein UVH3"/>
    <property type="match status" value="1"/>
</dbReference>
<feature type="compositionally biased region" description="Acidic residues" evidence="13">
    <location>
        <begin position="1438"/>
        <end position="1448"/>
    </location>
</feature>
<feature type="domain" description="XPG N-terminal" evidence="15">
    <location>
        <begin position="1"/>
        <end position="98"/>
    </location>
</feature>
<evidence type="ECO:0000256" key="9">
    <source>
        <dbReference type="ARBA" id="ARBA00022842"/>
    </source>
</evidence>
<dbReference type="GO" id="GO:0003697">
    <property type="term" value="F:single-stranded DNA binding"/>
    <property type="evidence" value="ECO:0007669"/>
    <property type="project" value="InterPro"/>
</dbReference>
<evidence type="ECO:0000256" key="4">
    <source>
        <dbReference type="ARBA" id="ARBA00022722"/>
    </source>
</evidence>
<dbReference type="InterPro" id="IPR036279">
    <property type="entry name" value="5-3_exonuclease_C_sf"/>
</dbReference>
<evidence type="ECO:0000256" key="7">
    <source>
        <dbReference type="ARBA" id="ARBA00022763"/>
    </source>
</evidence>
<organism evidence="16 17">
    <name type="scientific">Marchantia polymorpha subsp. ruderalis</name>
    <dbReference type="NCBI Taxonomy" id="1480154"/>
    <lineage>
        <taxon>Eukaryota</taxon>
        <taxon>Viridiplantae</taxon>
        <taxon>Streptophyta</taxon>
        <taxon>Embryophyta</taxon>
        <taxon>Marchantiophyta</taxon>
        <taxon>Marchantiopsida</taxon>
        <taxon>Marchantiidae</taxon>
        <taxon>Marchantiales</taxon>
        <taxon>Marchantiaceae</taxon>
        <taxon>Marchantia</taxon>
    </lineage>
</organism>
<evidence type="ECO:0000256" key="5">
    <source>
        <dbReference type="ARBA" id="ARBA00022723"/>
    </source>
</evidence>
<dbReference type="Pfam" id="PF00867">
    <property type="entry name" value="XPG_I"/>
    <property type="match status" value="1"/>
</dbReference>
<dbReference type="CDD" id="cd09904">
    <property type="entry name" value="H3TH_XPG"/>
    <property type="match status" value="1"/>
</dbReference>
<proteinExistence type="inferred from homology"/>
<evidence type="ECO:0000256" key="10">
    <source>
        <dbReference type="ARBA" id="ARBA00023204"/>
    </source>
</evidence>
<keyword evidence="4" id="KW-0540">Nuclease</keyword>
<dbReference type="SMART" id="SM00485">
    <property type="entry name" value="XPGN"/>
    <property type="match status" value="1"/>
</dbReference>
<evidence type="ECO:0000256" key="13">
    <source>
        <dbReference type="SAM" id="MobiDB-lite"/>
    </source>
</evidence>
<dbReference type="SMART" id="SM00484">
    <property type="entry name" value="XPGI"/>
    <property type="match status" value="1"/>
</dbReference>
<evidence type="ECO:0000259" key="15">
    <source>
        <dbReference type="SMART" id="SM00485"/>
    </source>
</evidence>
<comment type="caution">
    <text evidence="16">The sequence shown here is derived from an EMBL/GenBank/DDBJ whole genome shotgun (WGS) entry which is preliminary data.</text>
</comment>
<keyword evidence="10" id="KW-0234">DNA repair</keyword>
<dbReference type="CDD" id="cd09868">
    <property type="entry name" value="PIN_XPG_RAD2"/>
    <property type="match status" value="2"/>
</dbReference>
<dbReference type="InterPro" id="IPR029060">
    <property type="entry name" value="PIN-like_dom_sf"/>
</dbReference>
<evidence type="ECO:0000313" key="17">
    <source>
        <dbReference type="Proteomes" id="UP000077202"/>
    </source>
</evidence>
<keyword evidence="5" id="KW-0479">Metal-binding</keyword>
<comment type="subcellular location">
    <subcellularLocation>
        <location evidence="2">Nucleus</location>
    </subcellularLocation>
</comment>
<dbReference type="GO" id="GO:0016788">
    <property type="term" value="F:hydrolase activity, acting on ester bonds"/>
    <property type="evidence" value="ECO:0007669"/>
    <property type="project" value="InterPro"/>
</dbReference>
<sequence>MGVQGLWELLTPIGRRVSVDSLGNRKLAIDASIWIIQFMKAMRDENGDMVRNAHLLGFFRRICKLLFLRIKPVFVFDGGTPLLKRRTVIARRKQRESAQFKIRKTAEKLLLNHIRSRKLEELASEINSGPRKPPTQVPSQVSSQVVETDVKPVSADAFQTSPGSEHQLDARGLSFRERADQEAADALLAASLAAEDSQSAQADRDPAEEIIEASDGDDDVEELVLPSTVKGLDPAVLASLPASMQLELLVQMREQLVAENRQKFQKVSKVPASFSQLQIQAYLKTVAFRREITEVQRASGGVGVGGVPTTRIASTSDREFIFSNSFQGEKPAPSTVEKQRRGRSGVAKEIPGSFLGSKSTLFSSMTETQKSPLEVIPEEGVVSLVSTQLSEEPDTNSNSSVHTYVDDRGHVRVSRVRGMGVRMTRDLQWNLYLMKDTEARKTSDNGLSSEPPIIPSNFVADSPTSTVNNVMDCSASQQGLQISFVDDGNSDFSKDGDLFEELVMLNGKGEHVTNLQGSSFPATNKQTMATITEEDEDYEWEEGGVEKSLDCCVVEEKAEVHQVLEGSTLASTRENESSGHVVRDHTTCPHPLHIPCVVPHKEHEEGQDEQWDDGGLDKGVDYSVDYSVVEDKDLAEAMKLSLMMQDEHVNTEEPNDHIIIEDGPSSDESEVEWEDGTGAVTVTGFDAVSGNTDTNTIELGPSEEAQIQEAIRRSLEDFCPPAKMSARLVIKEPSEDYSSFTCHLPKEAGIVSPLQRAEEESEEVYLARERTRKGKALLGEEENVSRLYASNIPKVISEELEHHPDATIFKACNEDALQTVARVIEKNSNHHENQVGEIRPAPSIAVKAEPIEEEHAFVCNPVCEQVVINHGASAQAISESVLPGAGGWKVSPVSTADTTVPNPSNKNTLVEQSSAAEVSYYPSDVAAEVTSMDTEDSKTGILSHFAGTSTKAPVYPSESLPTSEAELLRDAEEMDIAKEREELRLKEAQLHIEREQLAREEEELQAELQAEREEILAGLDRERELLEREEMELRATKKKNERNAESVTSEMFTDVQELLQLFGLPYVVAPMEAEAQCAFLDTINLVDGVVTEDSDVFLFGGRNVYKNLFDDRKYVETYYMKDLESEMGMTREKLIRMALLLGSDYTEGISGIGIVNAIEVVNAFEEEDGLQRFKAWLDSPDMSLFNQVYVQTKVKGDGKVGRAKGKALEGEGEHIEEDEVCEGGDLDETEDSKFTPRQRIFISKHRVVSKNWHIPDSFPSEAVVSAYISPMVDKSKETFSFGRPDLEALRRFCYEKFSWGKDKADELLLPVLKEHDRRETQTRMDSYYHFSQRFAKIRSRRIQKAVTGITGRRSDELMDLPPHLVVQKKSTKKRSNITKTSELDDEINRLSEINQMSPLLDEEPATTEDGAVAGVARVGRGRRGRGRGRGQHLSTAGEVEDEGNDGEDVPSITNRKSRGRGRGRARETGKSSTSGRSKATGRGRGRGKGKARENVSEADASASDEVTEDLMGEVESLKRKASQTSQALRRSTRPRSEVNYMLENSDEEACGACSDGEELQASKQHENATMREIRDIPYVQGAHASSSGPPKGVSHMDLDRPVSDGPSKEYEVGGGFCREDGEGCEEAGQLHFEMEEPAYLASGGGFCMDEEEETPKDFDGLLAGDKIQEQQQGFTLEDGFCLAEDEEEALARASEIAEENYLNQLRRMESQEQSRTLDPEVPSVCSQVTDDVSPPVKQLDENGEALELGLRAMPLMRRKKRKSG</sequence>
<dbReference type="PANTHER" id="PTHR16171:SF7">
    <property type="entry name" value="DNA REPAIR PROTEIN RAD2"/>
    <property type="match status" value="1"/>
</dbReference>
<evidence type="ECO:0000256" key="12">
    <source>
        <dbReference type="SAM" id="Coils"/>
    </source>
</evidence>
<reference evidence="16" key="1">
    <citation type="submission" date="2016-03" db="EMBL/GenBank/DDBJ databases">
        <title>Mechanisms controlling the formation of the plant cell surface in tip-growing cells are functionally conserved among land plants.</title>
        <authorList>
            <person name="Honkanen S."/>
            <person name="Jones V.A."/>
            <person name="Morieri G."/>
            <person name="Champion C."/>
            <person name="Hetherington A.J."/>
            <person name="Kelly S."/>
            <person name="Saint-Marcoux D."/>
            <person name="Proust H."/>
            <person name="Prescott H."/>
            <person name="Dolan L."/>
        </authorList>
    </citation>
    <scope>NUCLEOTIDE SEQUENCE [LARGE SCALE GENOMIC DNA]</scope>
    <source>
        <tissue evidence="16">Whole gametophyte</tissue>
    </source>
</reference>
<dbReference type="InterPro" id="IPR001044">
    <property type="entry name" value="XPG/Rad2_eukaryotes"/>
</dbReference>